<dbReference type="CDD" id="cd02885">
    <property type="entry name" value="NUDIX_IPP_Isomerase"/>
    <property type="match status" value="1"/>
</dbReference>
<dbReference type="InterPro" id="IPR056375">
    <property type="entry name" value="Idi_bact"/>
</dbReference>
<reference evidence="12" key="1">
    <citation type="submission" date="2013-08" db="EMBL/GenBank/DDBJ databases">
        <authorList>
            <person name="Mendez C."/>
            <person name="Richter M."/>
            <person name="Ferrer M."/>
            <person name="Sanchez J."/>
        </authorList>
    </citation>
    <scope>NUCLEOTIDE SEQUENCE</scope>
</reference>
<keyword evidence="4" id="KW-0963">Cytoplasm</keyword>
<sequence>MSFDDEPLILVDKDDCEIGFLDKTSAHLGPGVLHRAFSLFVFNSQGELLLQQRASGKRLWPGYWSNTCCSHPRRGETMDEAIHRRLGEELGMQCPLQYLFKFEYHAQFDADGAERELCSVYAGCSDTSPTVNVNEISALRYLSPAALDAEIAVQPEIFTPWLKIEWQRIRSEHAGGPATCQSSPLRA</sequence>
<proteinExistence type="inferred from homology"/>
<accession>T1AY01</accession>
<evidence type="ECO:0000256" key="1">
    <source>
        <dbReference type="ARBA" id="ARBA00004826"/>
    </source>
</evidence>
<reference evidence="12" key="2">
    <citation type="journal article" date="2014" name="ISME J.">
        <title>Microbial stratification in low pH oxic and suboxic macroscopic growths along an acid mine drainage.</title>
        <authorList>
            <person name="Mendez-Garcia C."/>
            <person name="Mesa V."/>
            <person name="Sprenger R.R."/>
            <person name="Richter M."/>
            <person name="Diez M.S."/>
            <person name="Solano J."/>
            <person name="Bargiela R."/>
            <person name="Golyshina O.V."/>
            <person name="Manteca A."/>
            <person name="Ramos J.L."/>
            <person name="Gallego J.R."/>
            <person name="Llorente I."/>
            <person name="Martins Dos Santos V.A."/>
            <person name="Jensen O.N."/>
            <person name="Pelaez A.I."/>
            <person name="Sanchez J."/>
            <person name="Ferrer M."/>
        </authorList>
    </citation>
    <scope>NUCLEOTIDE SEQUENCE</scope>
</reference>
<dbReference type="EMBL" id="AUZX01010694">
    <property type="protein sequence ID" value="EQD46589.1"/>
    <property type="molecule type" value="Genomic_DNA"/>
</dbReference>
<keyword evidence="7" id="KW-0464">Manganese</keyword>
<dbReference type="PIRSF" id="PIRSF018427">
    <property type="entry name" value="Isopntndiph_ism"/>
    <property type="match status" value="1"/>
</dbReference>
<dbReference type="AlphaFoldDB" id="T1AY01"/>
<dbReference type="UniPathway" id="UPA00059">
    <property type="reaction ID" value="UER00104"/>
</dbReference>
<evidence type="ECO:0000256" key="8">
    <source>
        <dbReference type="ARBA" id="ARBA00023229"/>
    </source>
</evidence>
<comment type="caution">
    <text evidence="12">The sequence shown here is derived from an EMBL/GenBank/DDBJ whole genome shotgun (WGS) entry which is preliminary data.</text>
</comment>
<dbReference type="Pfam" id="PF00293">
    <property type="entry name" value="NUDIX"/>
    <property type="match status" value="1"/>
</dbReference>
<keyword evidence="8" id="KW-0414">Isoprene biosynthesis</keyword>
<name>T1AY01_9ZZZZ</name>
<dbReference type="InterPro" id="IPR015797">
    <property type="entry name" value="NUDIX_hydrolase-like_dom_sf"/>
</dbReference>
<dbReference type="InterPro" id="IPR000086">
    <property type="entry name" value="NUDIX_hydrolase_dom"/>
</dbReference>
<evidence type="ECO:0000256" key="6">
    <source>
        <dbReference type="ARBA" id="ARBA00022842"/>
    </source>
</evidence>
<dbReference type="GO" id="GO:0009240">
    <property type="term" value="P:isopentenyl diphosphate biosynthetic process"/>
    <property type="evidence" value="ECO:0007669"/>
    <property type="project" value="TreeGrafter"/>
</dbReference>
<protein>
    <recommendedName>
        <fullName evidence="3">isopentenyl-diphosphate Delta-isomerase</fullName>
        <ecNumber evidence="3">5.3.3.2</ecNumber>
    </recommendedName>
</protein>
<keyword evidence="5" id="KW-0479">Metal-binding</keyword>
<dbReference type="PANTHER" id="PTHR10885">
    <property type="entry name" value="ISOPENTENYL-DIPHOSPHATE DELTA-ISOMERASE"/>
    <property type="match status" value="1"/>
</dbReference>
<evidence type="ECO:0000313" key="12">
    <source>
        <dbReference type="EMBL" id="EQD62407.1"/>
    </source>
</evidence>
<organism evidence="12">
    <name type="scientific">mine drainage metagenome</name>
    <dbReference type="NCBI Taxonomy" id="410659"/>
    <lineage>
        <taxon>unclassified sequences</taxon>
        <taxon>metagenomes</taxon>
        <taxon>ecological metagenomes</taxon>
    </lineage>
</organism>
<dbReference type="InterPro" id="IPR011876">
    <property type="entry name" value="IsopentenylPP_isomerase_typ1"/>
</dbReference>
<dbReference type="NCBIfam" id="TIGR02150">
    <property type="entry name" value="IPP_isom_1"/>
    <property type="match status" value="1"/>
</dbReference>
<dbReference type="EMBL" id="AUZZ01001923">
    <property type="protein sequence ID" value="EQD62407.1"/>
    <property type="molecule type" value="Genomic_DNA"/>
</dbReference>
<dbReference type="HAMAP" id="MF_00202">
    <property type="entry name" value="Idi"/>
    <property type="match status" value="1"/>
</dbReference>
<dbReference type="GO" id="GO:0050992">
    <property type="term" value="P:dimethylallyl diphosphate biosynthetic process"/>
    <property type="evidence" value="ECO:0007669"/>
    <property type="project" value="UniProtKB-UniPathway"/>
</dbReference>
<dbReference type="EC" id="5.3.3.2" evidence="3"/>
<dbReference type="SUPFAM" id="SSF55811">
    <property type="entry name" value="Nudix"/>
    <property type="match status" value="1"/>
</dbReference>
<evidence type="ECO:0000256" key="9">
    <source>
        <dbReference type="ARBA" id="ARBA00023235"/>
    </source>
</evidence>
<evidence type="ECO:0000256" key="4">
    <source>
        <dbReference type="ARBA" id="ARBA00022490"/>
    </source>
</evidence>
<dbReference type="GO" id="GO:0004452">
    <property type="term" value="F:isopentenyl-diphosphate delta-isomerase activity"/>
    <property type="evidence" value="ECO:0007669"/>
    <property type="project" value="UniProtKB-EC"/>
</dbReference>
<dbReference type="PROSITE" id="PS51462">
    <property type="entry name" value="NUDIX"/>
    <property type="match status" value="1"/>
</dbReference>
<dbReference type="GO" id="GO:0005737">
    <property type="term" value="C:cytoplasm"/>
    <property type="evidence" value="ECO:0007669"/>
    <property type="project" value="TreeGrafter"/>
</dbReference>
<evidence type="ECO:0000256" key="2">
    <source>
        <dbReference type="ARBA" id="ARBA00007579"/>
    </source>
</evidence>
<evidence type="ECO:0000259" key="10">
    <source>
        <dbReference type="PROSITE" id="PS51462"/>
    </source>
</evidence>
<dbReference type="PANTHER" id="PTHR10885:SF0">
    <property type="entry name" value="ISOPENTENYL-DIPHOSPHATE DELTA-ISOMERASE"/>
    <property type="match status" value="1"/>
</dbReference>
<evidence type="ECO:0000256" key="7">
    <source>
        <dbReference type="ARBA" id="ARBA00023211"/>
    </source>
</evidence>
<evidence type="ECO:0000256" key="3">
    <source>
        <dbReference type="ARBA" id="ARBA00012057"/>
    </source>
</evidence>
<evidence type="ECO:0000256" key="5">
    <source>
        <dbReference type="ARBA" id="ARBA00022723"/>
    </source>
</evidence>
<evidence type="ECO:0000313" key="11">
    <source>
        <dbReference type="EMBL" id="EQD46589.1"/>
    </source>
</evidence>
<dbReference type="NCBIfam" id="NF002995">
    <property type="entry name" value="PRK03759.1"/>
    <property type="match status" value="1"/>
</dbReference>
<dbReference type="GO" id="GO:0046872">
    <property type="term" value="F:metal ion binding"/>
    <property type="evidence" value="ECO:0007669"/>
    <property type="project" value="UniProtKB-KW"/>
</dbReference>
<comment type="similarity">
    <text evidence="2">Belongs to the IPP isomerase type 1 family.</text>
</comment>
<feature type="domain" description="Nudix hydrolase" evidence="10">
    <location>
        <begin position="32"/>
        <end position="164"/>
    </location>
</feature>
<keyword evidence="9 12" id="KW-0413">Isomerase</keyword>
<keyword evidence="6" id="KW-0460">Magnesium</keyword>
<dbReference type="Gene3D" id="3.90.79.10">
    <property type="entry name" value="Nucleoside Triphosphate Pyrophosphohydrolase"/>
    <property type="match status" value="1"/>
</dbReference>
<comment type="pathway">
    <text evidence="1">Isoprenoid biosynthesis; dimethylallyl diphosphate biosynthesis; dimethylallyl diphosphate from isopentenyl diphosphate: step 1/1.</text>
</comment>
<gene>
    <name evidence="11" type="ORF">B1A_14568</name>
    <name evidence="12" type="ORF">B2A_02834</name>
</gene>